<protein>
    <submittedName>
        <fullName evidence="2">Uncharacterized protein</fullName>
    </submittedName>
</protein>
<keyword evidence="3" id="KW-1185">Reference proteome</keyword>
<name>A0A392UE39_9FABA</name>
<evidence type="ECO:0000313" key="2">
    <source>
        <dbReference type="EMBL" id="MCI71672.1"/>
    </source>
</evidence>
<comment type="caution">
    <text evidence="2">The sequence shown here is derived from an EMBL/GenBank/DDBJ whole genome shotgun (WGS) entry which is preliminary data.</text>
</comment>
<dbReference type="Proteomes" id="UP000265520">
    <property type="component" value="Unassembled WGS sequence"/>
</dbReference>
<sequence>KFLNPDVDLITYGMHVNGSIENDRIVIPATLVGSDDEEDDVEVVNEEDHGVEQDEQDDRREE</sequence>
<evidence type="ECO:0000256" key="1">
    <source>
        <dbReference type="SAM" id="MobiDB-lite"/>
    </source>
</evidence>
<feature type="non-terminal residue" evidence="2">
    <location>
        <position position="1"/>
    </location>
</feature>
<feature type="compositionally biased region" description="Acidic residues" evidence="1">
    <location>
        <begin position="34"/>
        <end position="45"/>
    </location>
</feature>
<feature type="region of interest" description="Disordered" evidence="1">
    <location>
        <begin position="31"/>
        <end position="62"/>
    </location>
</feature>
<reference evidence="2 3" key="1">
    <citation type="journal article" date="2018" name="Front. Plant Sci.">
        <title>Red Clover (Trifolium pratense) and Zigzag Clover (T. medium) - A Picture of Genomic Similarities and Differences.</title>
        <authorList>
            <person name="Dluhosova J."/>
            <person name="Istvanek J."/>
            <person name="Nedelnik J."/>
            <person name="Repkova J."/>
        </authorList>
    </citation>
    <scope>NUCLEOTIDE SEQUENCE [LARGE SCALE GENOMIC DNA]</scope>
    <source>
        <strain evidence="3">cv. 10/8</strain>
        <tissue evidence="2">Leaf</tissue>
    </source>
</reference>
<dbReference type="AlphaFoldDB" id="A0A392UE39"/>
<accession>A0A392UE39</accession>
<dbReference type="EMBL" id="LXQA010801301">
    <property type="protein sequence ID" value="MCI71672.1"/>
    <property type="molecule type" value="Genomic_DNA"/>
</dbReference>
<evidence type="ECO:0000313" key="3">
    <source>
        <dbReference type="Proteomes" id="UP000265520"/>
    </source>
</evidence>
<feature type="compositionally biased region" description="Basic and acidic residues" evidence="1">
    <location>
        <begin position="46"/>
        <end position="62"/>
    </location>
</feature>
<organism evidence="2 3">
    <name type="scientific">Trifolium medium</name>
    <dbReference type="NCBI Taxonomy" id="97028"/>
    <lineage>
        <taxon>Eukaryota</taxon>
        <taxon>Viridiplantae</taxon>
        <taxon>Streptophyta</taxon>
        <taxon>Embryophyta</taxon>
        <taxon>Tracheophyta</taxon>
        <taxon>Spermatophyta</taxon>
        <taxon>Magnoliopsida</taxon>
        <taxon>eudicotyledons</taxon>
        <taxon>Gunneridae</taxon>
        <taxon>Pentapetalae</taxon>
        <taxon>rosids</taxon>
        <taxon>fabids</taxon>
        <taxon>Fabales</taxon>
        <taxon>Fabaceae</taxon>
        <taxon>Papilionoideae</taxon>
        <taxon>50 kb inversion clade</taxon>
        <taxon>NPAAA clade</taxon>
        <taxon>Hologalegina</taxon>
        <taxon>IRL clade</taxon>
        <taxon>Trifolieae</taxon>
        <taxon>Trifolium</taxon>
    </lineage>
</organism>
<proteinExistence type="predicted"/>